<gene>
    <name evidence="6" type="ORF">UX78_C0001G0016</name>
</gene>
<evidence type="ECO:0008006" key="8">
    <source>
        <dbReference type="Google" id="ProtNLM"/>
    </source>
</evidence>
<evidence type="ECO:0000256" key="4">
    <source>
        <dbReference type="ARBA" id="ARBA00023136"/>
    </source>
</evidence>
<comment type="subcellular location">
    <subcellularLocation>
        <location evidence="1">Endomembrane system</location>
        <topology evidence="1">Multi-pass membrane protein</topology>
    </subcellularLocation>
</comment>
<evidence type="ECO:0000256" key="3">
    <source>
        <dbReference type="ARBA" id="ARBA00022989"/>
    </source>
</evidence>
<dbReference type="EMBL" id="LCNM01000001">
    <property type="protein sequence ID" value="KKU56963.1"/>
    <property type="molecule type" value="Genomic_DNA"/>
</dbReference>
<protein>
    <recommendedName>
        <fullName evidence="8">VIT family protein</fullName>
    </recommendedName>
</protein>
<dbReference type="GO" id="GO:0012505">
    <property type="term" value="C:endomembrane system"/>
    <property type="evidence" value="ECO:0007669"/>
    <property type="project" value="UniProtKB-SubCell"/>
</dbReference>
<feature type="transmembrane region" description="Helical" evidence="5">
    <location>
        <begin position="113"/>
        <end position="136"/>
    </location>
</feature>
<sequence length="174" mass="18570">MFRLKDSRSASLVRNFTFGVEDSLSSSVGLLTGVASAQMSTPAVITTGLILIFIEALSMGIGSFLSDQSVGQYQLHHDIASKNSLPGAVIMFFSYLGSGFIPLFPYIFFPRSIALSLSVSFSLAALFLLGYLNAYISGTSLFKNSLRMLVLGGVVVAFGILAGNYLQTLLAFTP</sequence>
<comment type="caution">
    <text evidence="6">The sequence shown here is derived from an EMBL/GenBank/DDBJ whole genome shotgun (WGS) entry which is preliminary data.</text>
</comment>
<reference evidence="6 7" key="1">
    <citation type="journal article" date="2015" name="Nature">
        <title>rRNA introns, odd ribosomes, and small enigmatic genomes across a large radiation of phyla.</title>
        <authorList>
            <person name="Brown C.T."/>
            <person name="Hug L.A."/>
            <person name="Thomas B.C."/>
            <person name="Sharon I."/>
            <person name="Castelle C.J."/>
            <person name="Singh A."/>
            <person name="Wilkins M.J."/>
            <person name="Williams K.H."/>
            <person name="Banfield J.F."/>
        </authorList>
    </citation>
    <scope>NUCLEOTIDE SEQUENCE [LARGE SCALE GENOMIC DNA]</scope>
</reference>
<feature type="transmembrane region" description="Helical" evidence="5">
    <location>
        <begin position="43"/>
        <end position="65"/>
    </location>
</feature>
<keyword evidence="4 5" id="KW-0472">Membrane</keyword>
<evidence type="ECO:0000256" key="1">
    <source>
        <dbReference type="ARBA" id="ARBA00004127"/>
    </source>
</evidence>
<dbReference type="Pfam" id="PF01988">
    <property type="entry name" value="VIT1"/>
    <property type="match status" value="2"/>
</dbReference>
<dbReference type="GO" id="GO:0005384">
    <property type="term" value="F:manganese ion transmembrane transporter activity"/>
    <property type="evidence" value="ECO:0007669"/>
    <property type="project" value="InterPro"/>
</dbReference>
<feature type="transmembrane region" description="Helical" evidence="5">
    <location>
        <begin position="12"/>
        <end position="37"/>
    </location>
</feature>
<feature type="transmembrane region" description="Helical" evidence="5">
    <location>
        <begin position="148"/>
        <end position="166"/>
    </location>
</feature>
<evidence type="ECO:0000313" key="6">
    <source>
        <dbReference type="EMBL" id="KKU56963.1"/>
    </source>
</evidence>
<dbReference type="InterPro" id="IPR008217">
    <property type="entry name" value="Ccc1_fam"/>
</dbReference>
<accession>A0A0G1TS06</accession>
<dbReference type="AlphaFoldDB" id="A0A0G1TS06"/>
<organism evidence="6 7">
    <name type="scientific">Candidatus Amesbacteria bacterium GW2011_GWA2_47_11</name>
    <dbReference type="NCBI Taxonomy" id="1618357"/>
    <lineage>
        <taxon>Bacteria</taxon>
        <taxon>Candidatus Amesiibacteriota</taxon>
    </lineage>
</organism>
<proteinExistence type="predicted"/>
<evidence type="ECO:0000256" key="5">
    <source>
        <dbReference type="SAM" id="Phobius"/>
    </source>
</evidence>
<dbReference type="Proteomes" id="UP000034607">
    <property type="component" value="Unassembled WGS sequence"/>
</dbReference>
<feature type="transmembrane region" description="Helical" evidence="5">
    <location>
        <begin position="85"/>
        <end position="107"/>
    </location>
</feature>
<keyword evidence="3 5" id="KW-1133">Transmembrane helix</keyword>
<dbReference type="PANTHER" id="PTHR31851">
    <property type="entry name" value="FE(2+)/MN(2+) TRANSPORTER PCL1"/>
    <property type="match status" value="1"/>
</dbReference>
<dbReference type="GO" id="GO:0030026">
    <property type="term" value="P:intracellular manganese ion homeostasis"/>
    <property type="evidence" value="ECO:0007669"/>
    <property type="project" value="InterPro"/>
</dbReference>
<keyword evidence="2 5" id="KW-0812">Transmembrane</keyword>
<name>A0A0G1TS06_9BACT</name>
<evidence type="ECO:0000313" key="7">
    <source>
        <dbReference type="Proteomes" id="UP000034607"/>
    </source>
</evidence>
<dbReference type="CDD" id="cd01059">
    <property type="entry name" value="CCC1_like"/>
    <property type="match status" value="1"/>
</dbReference>
<evidence type="ECO:0000256" key="2">
    <source>
        <dbReference type="ARBA" id="ARBA00022692"/>
    </source>
</evidence>